<dbReference type="SMART" id="SM00413">
    <property type="entry name" value="ETS"/>
    <property type="match status" value="1"/>
</dbReference>
<dbReference type="EMBL" id="MRZV01000292">
    <property type="protein sequence ID" value="PIK53325.1"/>
    <property type="molecule type" value="Genomic_DNA"/>
</dbReference>
<dbReference type="InterPro" id="IPR046328">
    <property type="entry name" value="ETS_fam"/>
</dbReference>
<name>A0A2G8KZD0_STIJA</name>
<protein>
    <submittedName>
        <fullName evidence="5">Putative ETS-related transcription factor Elf-3</fullName>
    </submittedName>
</protein>
<feature type="domain" description="ETS" evidence="4">
    <location>
        <begin position="364"/>
        <end position="379"/>
    </location>
</feature>
<reference evidence="5 6" key="1">
    <citation type="journal article" date="2017" name="PLoS Biol.">
        <title>The sea cucumber genome provides insights into morphological evolution and visceral regeneration.</title>
        <authorList>
            <person name="Zhang X."/>
            <person name="Sun L."/>
            <person name="Yuan J."/>
            <person name="Sun Y."/>
            <person name="Gao Y."/>
            <person name="Zhang L."/>
            <person name="Li S."/>
            <person name="Dai H."/>
            <person name="Hamel J.F."/>
            <person name="Liu C."/>
            <person name="Yu Y."/>
            <person name="Liu S."/>
            <person name="Lin W."/>
            <person name="Guo K."/>
            <person name="Jin S."/>
            <person name="Xu P."/>
            <person name="Storey K.B."/>
            <person name="Huan P."/>
            <person name="Zhang T."/>
            <person name="Zhou Y."/>
            <person name="Zhang J."/>
            <person name="Lin C."/>
            <person name="Li X."/>
            <person name="Xing L."/>
            <person name="Huo D."/>
            <person name="Sun M."/>
            <person name="Wang L."/>
            <person name="Mercier A."/>
            <person name="Li F."/>
            <person name="Yang H."/>
            <person name="Xiang J."/>
        </authorList>
    </citation>
    <scope>NUCLEOTIDE SEQUENCE [LARGE SCALE GENOMIC DNA]</scope>
    <source>
        <strain evidence="5">Shaxun</strain>
        <tissue evidence="5">Muscle</tissue>
    </source>
</reference>
<dbReference type="InterPro" id="IPR036390">
    <property type="entry name" value="WH_DNA-bd_sf"/>
</dbReference>
<evidence type="ECO:0000256" key="2">
    <source>
        <dbReference type="ARBA" id="ARBA00023125"/>
    </source>
</evidence>
<feature type="region of interest" description="Disordered" evidence="3">
    <location>
        <begin position="273"/>
        <end position="306"/>
    </location>
</feature>
<accession>A0A2G8KZD0</accession>
<evidence type="ECO:0000256" key="1">
    <source>
        <dbReference type="ARBA" id="ARBA00005562"/>
    </source>
</evidence>
<evidence type="ECO:0000259" key="4">
    <source>
        <dbReference type="PROSITE" id="PS00346"/>
    </source>
</evidence>
<proteinExistence type="inferred from homology"/>
<comment type="caution">
    <text evidence="5">The sequence shown here is derived from an EMBL/GenBank/DDBJ whole genome shotgun (WGS) entry which is preliminary data.</text>
</comment>
<dbReference type="GO" id="GO:0043565">
    <property type="term" value="F:sequence-specific DNA binding"/>
    <property type="evidence" value="ECO:0007669"/>
    <property type="project" value="InterPro"/>
</dbReference>
<comment type="similarity">
    <text evidence="1">Belongs to the ETS family.</text>
</comment>
<evidence type="ECO:0000256" key="3">
    <source>
        <dbReference type="SAM" id="MobiDB-lite"/>
    </source>
</evidence>
<dbReference type="STRING" id="307972.A0A2G8KZD0"/>
<dbReference type="InterPro" id="IPR000418">
    <property type="entry name" value="Ets_dom"/>
</dbReference>
<dbReference type="GO" id="GO:0000981">
    <property type="term" value="F:DNA-binding transcription factor activity, RNA polymerase II-specific"/>
    <property type="evidence" value="ECO:0007669"/>
    <property type="project" value="TreeGrafter"/>
</dbReference>
<dbReference type="PANTHER" id="PTHR11849:SF184">
    <property type="entry name" value="ETS DOMAIN-CONTAINING PROTEIN"/>
    <property type="match status" value="1"/>
</dbReference>
<dbReference type="AlphaFoldDB" id="A0A2G8KZD0"/>
<dbReference type="Proteomes" id="UP000230750">
    <property type="component" value="Unassembled WGS sequence"/>
</dbReference>
<dbReference type="InterPro" id="IPR013761">
    <property type="entry name" value="SAM/pointed_sf"/>
</dbReference>
<dbReference type="SUPFAM" id="SSF46785">
    <property type="entry name" value="Winged helix' DNA-binding domain"/>
    <property type="match status" value="1"/>
</dbReference>
<keyword evidence="6" id="KW-1185">Reference proteome</keyword>
<dbReference type="PANTHER" id="PTHR11849">
    <property type="entry name" value="ETS"/>
    <property type="match status" value="1"/>
</dbReference>
<dbReference type="InterPro" id="IPR036388">
    <property type="entry name" value="WH-like_DNA-bd_sf"/>
</dbReference>
<dbReference type="Gene3D" id="1.10.10.10">
    <property type="entry name" value="Winged helix-like DNA-binding domain superfamily/Winged helix DNA-binding domain"/>
    <property type="match status" value="1"/>
</dbReference>
<dbReference type="Gene3D" id="1.10.150.50">
    <property type="entry name" value="Transcription Factor, Ets-1"/>
    <property type="match status" value="1"/>
</dbReference>
<dbReference type="Pfam" id="PF00178">
    <property type="entry name" value="Ets"/>
    <property type="match status" value="1"/>
</dbReference>
<evidence type="ECO:0000313" key="6">
    <source>
        <dbReference type="Proteomes" id="UP000230750"/>
    </source>
</evidence>
<sequence>MRILAFRLSKLVEKTKKKPIEENSIFEEKSFIAAEEPVKRKQKRMEQSLLDLLDSPDTSNLGCLLNQLENSPSSDSTLTDLQVYQYPSVDPVSISKELQLPVDPHHWDTSHLLRWVEWTLRQANTDDGELWRIREQLRLQSINGDHLTKWSAFEYDRIFNYSSEYLRQQMTNWLQALHTTDRYSITEDFFLGQAQPGYENEYMNMNSVYNDPIIYQQPMTNHNNMATGQEDYVINYDPSVNYQHMSYTNQRTPEYPPYIWPLLDEQNITIKREPINSGSSDSGESSSDDEDDDFVPSVIRTTRKPTGTKRRHPILYKFILEHLNDPMTSRGYVEWVNKSEGLFRFNSRRKDKFAELWSKAKGKKQPMTYQNMARALRNYTRPNKRIMERVPKKLHYKFVPEFIV</sequence>
<dbReference type="OrthoDB" id="10043646at2759"/>
<evidence type="ECO:0000313" key="5">
    <source>
        <dbReference type="EMBL" id="PIK53325.1"/>
    </source>
</evidence>
<keyword evidence="2" id="KW-0238">DNA-binding</keyword>
<dbReference type="GO" id="GO:0005634">
    <property type="term" value="C:nucleus"/>
    <property type="evidence" value="ECO:0007669"/>
    <property type="project" value="TreeGrafter"/>
</dbReference>
<gene>
    <name evidence="5" type="ORF">BSL78_09804</name>
</gene>
<organism evidence="5 6">
    <name type="scientific">Stichopus japonicus</name>
    <name type="common">Sea cucumber</name>
    <dbReference type="NCBI Taxonomy" id="307972"/>
    <lineage>
        <taxon>Eukaryota</taxon>
        <taxon>Metazoa</taxon>
        <taxon>Echinodermata</taxon>
        <taxon>Eleutherozoa</taxon>
        <taxon>Echinozoa</taxon>
        <taxon>Holothuroidea</taxon>
        <taxon>Aspidochirotacea</taxon>
        <taxon>Aspidochirotida</taxon>
        <taxon>Stichopodidae</taxon>
        <taxon>Apostichopus</taxon>
    </lineage>
</organism>
<dbReference type="GO" id="GO:0030154">
    <property type="term" value="P:cell differentiation"/>
    <property type="evidence" value="ECO:0007669"/>
    <property type="project" value="TreeGrafter"/>
</dbReference>
<dbReference type="PROSITE" id="PS00346">
    <property type="entry name" value="ETS_DOMAIN_2"/>
    <property type="match status" value="1"/>
</dbReference>
<dbReference type="SUPFAM" id="SSF47769">
    <property type="entry name" value="SAM/Pointed domain"/>
    <property type="match status" value="1"/>
</dbReference>